<evidence type="ECO:0000256" key="3">
    <source>
        <dbReference type="SAM" id="MobiDB-lite"/>
    </source>
</evidence>
<evidence type="ECO:0000313" key="5">
    <source>
        <dbReference type="RefSeq" id="XP_017868431.1"/>
    </source>
</evidence>
<dbReference type="PANTHER" id="PTHR46229:SF2">
    <property type="entry name" value="BOLA-LIKE PROTEIN 1"/>
    <property type="match status" value="1"/>
</dbReference>
<dbReference type="InterPro" id="IPR036065">
    <property type="entry name" value="BolA-like_sf"/>
</dbReference>
<gene>
    <name evidence="5" type="primary">LOC108617218</name>
</gene>
<dbReference type="SUPFAM" id="SSF82657">
    <property type="entry name" value="BolA-like"/>
    <property type="match status" value="1"/>
</dbReference>
<evidence type="ECO:0000256" key="2">
    <source>
        <dbReference type="RuleBase" id="RU003860"/>
    </source>
</evidence>
<reference evidence="4" key="2">
    <citation type="journal article" date="2016" name="G3 (Bethesda)">
        <title>Genome Evolution in Three Species of Cactophilic Drosophila.</title>
        <authorList>
            <person name="Sanchez-Flores A."/>
            <person name="Penazola F."/>
            <person name="Carpinteyro-Ponce J."/>
            <person name="Nazario-Yepiz N."/>
            <person name="Abreu-Goodger C."/>
            <person name="Machado C.A."/>
            <person name="Markow T.A."/>
        </authorList>
    </citation>
    <scope>NUCLEOTIDE SEQUENCE [LARGE SCALE GENOMIC DNA]</scope>
</reference>
<feature type="region of interest" description="Disordered" evidence="3">
    <location>
        <begin position="128"/>
        <end position="151"/>
    </location>
</feature>
<dbReference type="GeneID" id="108617218"/>
<proteinExistence type="inferred from homology"/>
<keyword evidence="4" id="KW-1185">Reference proteome</keyword>
<dbReference type="Gene3D" id="3.30.300.90">
    <property type="entry name" value="BolA-like"/>
    <property type="match status" value="1"/>
</dbReference>
<evidence type="ECO:0000256" key="1">
    <source>
        <dbReference type="ARBA" id="ARBA00005578"/>
    </source>
</evidence>
<dbReference type="Proteomes" id="UP000694904">
    <property type="component" value="Chromosome 2"/>
</dbReference>
<evidence type="ECO:0000313" key="4">
    <source>
        <dbReference type="Proteomes" id="UP000694904"/>
    </source>
</evidence>
<reference evidence="5" key="3">
    <citation type="submission" date="2025-08" db="UniProtKB">
        <authorList>
            <consortium name="RefSeq"/>
        </authorList>
    </citation>
    <scope>IDENTIFICATION</scope>
    <source>
        <tissue evidence="5">Whole organism</tissue>
    </source>
</reference>
<dbReference type="RefSeq" id="XP_017868431.1">
    <property type="nucleotide sequence ID" value="XM_018012942.1"/>
</dbReference>
<organism evidence="4 5">
    <name type="scientific">Drosophila arizonae</name>
    <name type="common">Fruit fly</name>
    <dbReference type="NCBI Taxonomy" id="7263"/>
    <lineage>
        <taxon>Eukaryota</taxon>
        <taxon>Metazoa</taxon>
        <taxon>Ecdysozoa</taxon>
        <taxon>Arthropoda</taxon>
        <taxon>Hexapoda</taxon>
        <taxon>Insecta</taxon>
        <taxon>Pterygota</taxon>
        <taxon>Neoptera</taxon>
        <taxon>Endopterygota</taxon>
        <taxon>Diptera</taxon>
        <taxon>Brachycera</taxon>
        <taxon>Muscomorpha</taxon>
        <taxon>Ephydroidea</taxon>
        <taxon>Drosophilidae</taxon>
        <taxon>Drosophila</taxon>
    </lineage>
</organism>
<feature type="compositionally biased region" description="Basic and acidic residues" evidence="3">
    <location>
        <begin position="128"/>
        <end position="141"/>
    </location>
</feature>
<dbReference type="InterPro" id="IPR050961">
    <property type="entry name" value="BolA/IbaG_stress_morph_reg"/>
</dbReference>
<reference evidence="4" key="1">
    <citation type="journal article" date="1997" name="Nucleic Acids Res.">
        <title>tRNAscan-SE: a program for improved detection of transfer RNA genes in genomic sequence.</title>
        <authorList>
            <person name="Lowe T.M."/>
            <person name="Eddy S.R."/>
        </authorList>
    </citation>
    <scope>NUCLEOTIDE SEQUENCE [LARGE SCALE GENOMIC DNA]</scope>
</reference>
<dbReference type="Pfam" id="PF01722">
    <property type="entry name" value="BolA"/>
    <property type="match status" value="1"/>
</dbReference>
<comment type="similarity">
    <text evidence="1 2">Belongs to the BolA/IbaG family.</text>
</comment>
<protein>
    <submittedName>
        <fullName evidence="5">BolA-like protein DDB_G0274169</fullName>
    </submittedName>
</protein>
<accession>A0ABM1PMJ5</accession>
<name>A0ABM1PMJ5_DROAR</name>
<sequence>MFGLTLRQSVRISAQKVNQLLSGSTVVANRSLQANMSQSQEPQYPPIETAMRKALTEQLKPIFLDVSNESPMHNTPKQAESHFRVLVVSEKFNDLTLIKRHRLVNDTIKTALKEAGFEFMHALSIEAKTPKQWEPEQEPEKSPPCLGGFGK</sequence>
<dbReference type="PANTHER" id="PTHR46229">
    <property type="entry name" value="BOLA TRANSCRIPTION REGULATOR"/>
    <property type="match status" value="1"/>
</dbReference>
<dbReference type="InterPro" id="IPR002634">
    <property type="entry name" value="BolA"/>
</dbReference>